<dbReference type="EMBL" id="CP155447">
    <property type="protein sequence ID" value="XBH03199.1"/>
    <property type="molecule type" value="Genomic_DNA"/>
</dbReference>
<protein>
    <submittedName>
        <fullName evidence="1">Uncharacterized protein</fullName>
    </submittedName>
</protein>
<evidence type="ECO:0000313" key="1">
    <source>
        <dbReference type="EMBL" id="XBH03199.1"/>
    </source>
</evidence>
<gene>
    <name evidence="1" type="ORF">V5E97_33565</name>
</gene>
<name>A0AAU7CD11_9BACT</name>
<proteinExistence type="predicted"/>
<accession>A0AAU7CD11</accession>
<organism evidence="1">
    <name type="scientific">Singulisphaera sp. Ch08</name>
    <dbReference type="NCBI Taxonomy" id="3120278"/>
    <lineage>
        <taxon>Bacteria</taxon>
        <taxon>Pseudomonadati</taxon>
        <taxon>Planctomycetota</taxon>
        <taxon>Planctomycetia</taxon>
        <taxon>Isosphaerales</taxon>
        <taxon>Isosphaeraceae</taxon>
        <taxon>Singulisphaera</taxon>
    </lineage>
</organism>
<dbReference type="AlphaFoldDB" id="A0AAU7CD11"/>
<dbReference type="RefSeq" id="WP_406695935.1">
    <property type="nucleotide sequence ID" value="NZ_CP155447.1"/>
</dbReference>
<sequence>MLIHPNPLAPNRYVVLNSGHTFHEQELSTLNYLLFPRLGDWAIVKLAEKSSGLGNEEVIQAGLFDERWQVSGATAKQN</sequence>
<reference evidence="1" key="1">
    <citation type="submission" date="2024-05" db="EMBL/GenBank/DDBJ databases">
        <title>Planctomycetes of the genus Singulisphaera possess chitinolytic capabilities.</title>
        <authorList>
            <person name="Ivanova A."/>
        </authorList>
    </citation>
    <scope>NUCLEOTIDE SEQUENCE</scope>
    <source>
        <strain evidence="1">Ch08T</strain>
    </source>
</reference>